<organism evidence="2 3">
    <name type="scientific">Pantherophis guttatus</name>
    <name type="common">Corn snake</name>
    <name type="synonym">Elaphe guttata</name>
    <dbReference type="NCBI Taxonomy" id="94885"/>
    <lineage>
        <taxon>Eukaryota</taxon>
        <taxon>Metazoa</taxon>
        <taxon>Chordata</taxon>
        <taxon>Craniata</taxon>
        <taxon>Vertebrata</taxon>
        <taxon>Euteleostomi</taxon>
        <taxon>Lepidosauria</taxon>
        <taxon>Squamata</taxon>
        <taxon>Bifurcata</taxon>
        <taxon>Unidentata</taxon>
        <taxon>Episquamata</taxon>
        <taxon>Toxicofera</taxon>
        <taxon>Serpentes</taxon>
        <taxon>Colubroidea</taxon>
        <taxon>Colubridae</taxon>
        <taxon>Colubrinae</taxon>
        <taxon>Pantherophis</taxon>
    </lineage>
</organism>
<dbReference type="Pfam" id="PF12400">
    <property type="entry name" value="STIMATE"/>
    <property type="match status" value="1"/>
</dbReference>
<protein>
    <submittedName>
        <fullName evidence="3">Uncharacterized protein LOC117676847</fullName>
    </submittedName>
</protein>
<keyword evidence="1" id="KW-0812">Transmembrane</keyword>
<evidence type="ECO:0000256" key="1">
    <source>
        <dbReference type="SAM" id="Phobius"/>
    </source>
</evidence>
<name>A0ABM3Z2J4_PANGU</name>
<sequence>MVKIAHVPVQTWRGLNLADAFSGWFPKLPGLQAIVALIGLIAAGCVILPCVLPIFIRTITSTLSLLVDKKATAQAMAWWEYQKLADIEGGNSTEDAWHLSRGCSLLIPSRIIFQLVQSRTRMAKHGRAPFLCKQPHGLHQLRFCAVWRTPKSHSWLAPPLPGVPTWPVLDAGDPPQAAAWIGQCFLYLLIMIFEKTAVALVLLIPGWTKLQEILLDYIPSPQLELILVILVVPFIVNAVMFWVVDSLTMKKHKGKEKLEVSTTEYPEALKDDDIQVLLCPTLDFDSSRSDVDLLESLPQSRSPSLKN</sequence>
<dbReference type="PANTHER" id="PTHR31735">
    <property type="entry name" value="VACUOLAR MEMBRANE PROTEIN YPL162C"/>
    <property type="match status" value="1"/>
</dbReference>
<evidence type="ECO:0000313" key="2">
    <source>
        <dbReference type="Proteomes" id="UP001652622"/>
    </source>
</evidence>
<feature type="transmembrane region" description="Helical" evidence="1">
    <location>
        <begin position="184"/>
        <end position="205"/>
    </location>
</feature>
<evidence type="ECO:0000313" key="3">
    <source>
        <dbReference type="RefSeq" id="XP_060542591.1"/>
    </source>
</evidence>
<feature type="transmembrane region" description="Helical" evidence="1">
    <location>
        <begin position="33"/>
        <end position="56"/>
    </location>
</feature>
<dbReference type="Proteomes" id="UP001652622">
    <property type="component" value="Unplaced"/>
</dbReference>
<dbReference type="InterPro" id="IPR022127">
    <property type="entry name" value="STIMATE/YPL162C"/>
</dbReference>
<reference evidence="3" key="1">
    <citation type="submission" date="2025-08" db="UniProtKB">
        <authorList>
            <consortium name="RefSeq"/>
        </authorList>
    </citation>
    <scope>IDENTIFICATION</scope>
    <source>
        <tissue evidence="3">Blood</tissue>
    </source>
</reference>
<keyword evidence="1" id="KW-1133">Transmembrane helix</keyword>
<dbReference type="RefSeq" id="XP_060542591.1">
    <property type="nucleotide sequence ID" value="XM_060686608.1"/>
</dbReference>
<proteinExistence type="predicted"/>
<keyword evidence="1" id="KW-0472">Membrane</keyword>
<accession>A0ABM3Z2J4</accession>
<dbReference type="PANTHER" id="PTHR31735:SF3">
    <property type="entry name" value="TRANSMEMBRANE PROTEIN 110-RELATED"/>
    <property type="match status" value="1"/>
</dbReference>
<dbReference type="GeneID" id="117676847"/>
<feature type="transmembrane region" description="Helical" evidence="1">
    <location>
        <begin position="225"/>
        <end position="244"/>
    </location>
</feature>
<gene>
    <name evidence="3" type="primary">LOC117676847</name>
</gene>
<keyword evidence="2" id="KW-1185">Reference proteome</keyword>